<name>A0A9P8ADJ8_9AGAR</name>
<protein>
    <recommendedName>
        <fullName evidence="3">F-box domain-containing protein</fullName>
    </recommendedName>
</protein>
<evidence type="ECO:0000313" key="2">
    <source>
        <dbReference type="Proteomes" id="UP001049176"/>
    </source>
</evidence>
<dbReference type="OrthoDB" id="2789810at2759"/>
<dbReference type="EMBL" id="CM032182">
    <property type="protein sequence ID" value="KAG7097679.1"/>
    <property type="molecule type" value="Genomic_DNA"/>
</dbReference>
<evidence type="ECO:0000313" key="1">
    <source>
        <dbReference type="EMBL" id="KAG7097679.1"/>
    </source>
</evidence>
<evidence type="ECO:0008006" key="3">
    <source>
        <dbReference type="Google" id="ProtNLM"/>
    </source>
</evidence>
<dbReference type="GeneID" id="66074081"/>
<keyword evidence="2" id="KW-1185">Reference proteome</keyword>
<dbReference type="KEGG" id="more:E1B28_005005"/>
<accession>A0A9P8ADJ8</accession>
<sequence>MSTLPPEIMDAIVYLLSNEMHTLKNLSLVCSAWLPSTRFYLFGTIRVKLLSIHSLSALAFHSQSTFTGYVKAIEIDGMWKLLEQESAWVDILSIDKSITRLATALPSLKTFRLHNIDFEDVSKHVSEMLVSSITSAFSNVREIELEGIIFVSVSQVMHLISGFRFLKKFTGSNLVWEDPSHEDESRVHSYCVPSTLVELSLDACYKRDIMACLSSHIPFPVIPRLNFGIISPEDCEAYGQYIRRLGPGLFSLSLGFHSLDAGGDAEDFYKACDLCHATELFSIHFSRLVWYWDYRLTSPTPWIAKILSKISSPRFEEISFDIHISNLSQIHSERLPDDYDWSSLDVALDGLPERLPSFRLVTFFIYVVSGSPSLLSAKDTLKSVLPLSSHRRILRFKTFLDRTNEGPLVPSLQLDY</sequence>
<reference evidence="1" key="1">
    <citation type="journal article" date="2021" name="Genome Biol. Evol.">
        <title>The assembled and annotated genome of the fairy-ring fungus Marasmius oreades.</title>
        <authorList>
            <person name="Hiltunen M."/>
            <person name="Ament-Velasquez S.L."/>
            <person name="Johannesson H."/>
        </authorList>
    </citation>
    <scope>NUCLEOTIDE SEQUENCE</scope>
    <source>
        <strain evidence="1">03SP1</strain>
    </source>
</reference>
<comment type="caution">
    <text evidence="1">The sequence shown here is derived from an EMBL/GenBank/DDBJ whole genome shotgun (WGS) entry which is preliminary data.</text>
</comment>
<dbReference type="AlphaFoldDB" id="A0A9P8ADJ8"/>
<dbReference type="Proteomes" id="UP001049176">
    <property type="component" value="Chromosome 2"/>
</dbReference>
<dbReference type="RefSeq" id="XP_043014149.1">
    <property type="nucleotide sequence ID" value="XM_043149543.1"/>
</dbReference>
<gene>
    <name evidence="1" type="ORF">E1B28_005005</name>
</gene>
<proteinExistence type="predicted"/>
<organism evidence="1 2">
    <name type="scientific">Marasmius oreades</name>
    <name type="common">fairy-ring Marasmius</name>
    <dbReference type="NCBI Taxonomy" id="181124"/>
    <lineage>
        <taxon>Eukaryota</taxon>
        <taxon>Fungi</taxon>
        <taxon>Dikarya</taxon>
        <taxon>Basidiomycota</taxon>
        <taxon>Agaricomycotina</taxon>
        <taxon>Agaricomycetes</taxon>
        <taxon>Agaricomycetidae</taxon>
        <taxon>Agaricales</taxon>
        <taxon>Marasmiineae</taxon>
        <taxon>Marasmiaceae</taxon>
        <taxon>Marasmius</taxon>
    </lineage>
</organism>